<comment type="caution">
    <text evidence="1">The sequence shown here is derived from an EMBL/GenBank/DDBJ whole genome shotgun (WGS) entry which is preliminary data.</text>
</comment>
<organism evidence="1 2">
    <name type="scientific">Pueribacillus theae</name>
    <dbReference type="NCBI Taxonomy" id="2171751"/>
    <lineage>
        <taxon>Bacteria</taxon>
        <taxon>Bacillati</taxon>
        <taxon>Bacillota</taxon>
        <taxon>Bacilli</taxon>
        <taxon>Bacillales</taxon>
        <taxon>Bacillaceae</taxon>
        <taxon>Pueribacillus</taxon>
    </lineage>
</organism>
<dbReference type="AlphaFoldDB" id="A0A2U1JR82"/>
<keyword evidence="2" id="KW-1185">Reference proteome</keyword>
<reference evidence="1 2" key="1">
    <citation type="submission" date="2018-04" db="EMBL/GenBank/DDBJ databases">
        <title>Camelliibacillus theae gen. nov., sp. nov., isolated from Pu'er tea.</title>
        <authorList>
            <person name="Niu L."/>
        </authorList>
    </citation>
    <scope>NUCLEOTIDE SEQUENCE [LARGE SCALE GENOMIC DNA]</scope>
    <source>
        <strain evidence="1 2">T8</strain>
    </source>
</reference>
<evidence type="ECO:0000313" key="1">
    <source>
        <dbReference type="EMBL" id="PWA07700.1"/>
    </source>
</evidence>
<sequence length="59" mass="6675">MKRRGTLQDGAFVYRTTVGGAAGSDEIQIEVFRSIEEMENNASPYRVFTSLEDLLDFNE</sequence>
<accession>A0A2U1JR82</accession>
<evidence type="ECO:0000313" key="2">
    <source>
        <dbReference type="Proteomes" id="UP000245998"/>
    </source>
</evidence>
<dbReference type="RefSeq" id="WP_116555970.1">
    <property type="nucleotide sequence ID" value="NZ_QCZG01000048.1"/>
</dbReference>
<name>A0A2U1JR82_9BACI</name>
<proteinExistence type="predicted"/>
<dbReference type="EMBL" id="QCZG01000048">
    <property type="protein sequence ID" value="PWA07700.1"/>
    <property type="molecule type" value="Genomic_DNA"/>
</dbReference>
<dbReference type="Proteomes" id="UP000245998">
    <property type="component" value="Unassembled WGS sequence"/>
</dbReference>
<gene>
    <name evidence="1" type="ORF">DCC39_16320</name>
</gene>
<protein>
    <submittedName>
        <fullName evidence="1">Uncharacterized protein</fullName>
    </submittedName>
</protein>